<accession>A0A8H5HB38</accession>
<dbReference type="EMBL" id="JAACJN010000066">
    <property type="protein sequence ID" value="KAF5379945.1"/>
    <property type="molecule type" value="Genomic_DNA"/>
</dbReference>
<feature type="transmembrane region" description="Helical" evidence="2">
    <location>
        <begin position="163"/>
        <end position="184"/>
    </location>
</feature>
<feature type="region of interest" description="Disordered" evidence="1">
    <location>
        <begin position="1"/>
        <end position="30"/>
    </location>
</feature>
<feature type="region of interest" description="Disordered" evidence="1">
    <location>
        <begin position="62"/>
        <end position="85"/>
    </location>
</feature>
<name>A0A8H5HB38_9AGAR</name>
<keyword evidence="2" id="KW-1133">Transmembrane helix</keyword>
<reference evidence="3 4" key="1">
    <citation type="journal article" date="2020" name="ISME J.">
        <title>Uncovering the hidden diversity of litter-decomposition mechanisms in mushroom-forming fungi.</title>
        <authorList>
            <person name="Floudas D."/>
            <person name="Bentzer J."/>
            <person name="Ahren D."/>
            <person name="Johansson T."/>
            <person name="Persson P."/>
            <person name="Tunlid A."/>
        </authorList>
    </citation>
    <scope>NUCLEOTIDE SEQUENCE [LARGE SCALE GENOMIC DNA]</scope>
    <source>
        <strain evidence="3 4">CBS 406.79</strain>
    </source>
</reference>
<sequence>MEEDGKGSKTAIQAPTGSPSNSLGGDDTESSTSAFFAAQRLITAKKEGRDWEINETVIDGEHPENLYNERKTGTPIRSDSSVSHSLENGGSDYTYHPPSLRNRLRWLLVLVVAFFNQKFDDPRTELGFRWYSTRCDTPIRIVLFLTLNSVAITLCARQESTILVLAFLVVWIVLTVNWILYLALNLSSTSKTLYGQVLYYGGYTLRVQIQRPSSSFESVLS</sequence>
<feature type="compositionally biased region" description="Basic and acidic residues" evidence="1">
    <location>
        <begin position="62"/>
        <end position="72"/>
    </location>
</feature>
<protein>
    <submittedName>
        <fullName evidence="3">Uncharacterized protein</fullName>
    </submittedName>
</protein>
<keyword evidence="2" id="KW-0812">Transmembrane</keyword>
<feature type="compositionally biased region" description="Polar residues" evidence="1">
    <location>
        <begin position="75"/>
        <end position="85"/>
    </location>
</feature>
<evidence type="ECO:0000313" key="3">
    <source>
        <dbReference type="EMBL" id="KAF5379945.1"/>
    </source>
</evidence>
<evidence type="ECO:0000313" key="4">
    <source>
        <dbReference type="Proteomes" id="UP000518752"/>
    </source>
</evidence>
<comment type="caution">
    <text evidence="3">The sequence shown here is derived from an EMBL/GenBank/DDBJ whole genome shotgun (WGS) entry which is preliminary data.</text>
</comment>
<feature type="compositionally biased region" description="Polar residues" evidence="1">
    <location>
        <begin position="10"/>
        <end position="23"/>
    </location>
</feature>
<dbReference type="Proteomes" id="UP000518752">
    <property type="component" value="Unassembled WGS sequence"/>
</dbReference>
<keyword evidence="2" id="KW-0472">Membrane</keyword>
<gene>
    <name evidence="3" type="ORF">D9757_010259</name>
</gene>
<dbReference type="AlphaFoldDB" id="A0A8H5HB38"/>
<evidence type="ECO:0000256" key="2">
    <source>
        <dbReference type="SAM" id="Phobius"/>
    </source>
</evidence>
<keyword evidence="4" id="KW-1185">Reference proteome</keyword>
<evidence type="ECO:0000256" key="1">
    <source>
        <dbReference type="SAM" id="MobiDB-lite"/>
    </source>
</evidence>
<organism evidence="3 4">
    <name type="scientific">Collybiopsis confluens</name>
    <dbReference type="NCBI Taxonomy" id="2823264"/>
    <lineage>
        <taxon>Eukaryota</taxon>
        <taxon>Fungi</taxon>
        <taxon>Dikarya</taxon>
        <taxon>Basidiomycota</taxon>
        <taxon>Agaricomycotina</taxon>
        <taxon>Agaricomycetes</taxon>
        <taxon>Agaricomycetidae</taxon>
        <taxon>Agaricales</taxon>
        <taxon>Marasmiineae</taxon>
        <taxon>Omphalotaceae</taxon>
        <taxon>Collybiopsis</taxon>
    </lineage>
</organism>
<proteinExistence type="predicted"/>
<dbReference type="OrthoDB" id="60033at2759"/>